<feature type="region of interest" description="Disordered" evidence="1">
    <location>
        <begin position="1"/>
        <end position="22"/>
    </location>
</feature>
<protein>
    <submittedName>
        <fullName evidence="2">Uncharacterized protein</fullName>
    </submittedName>
</protein>
<evidence type="ECO:0000256" key="1">
    <source>
        <dbReference type="SAM" id="MobiDB-lite"/>
    </source>
</evidence>
<reference evidence="2" key="1">
    <citation type="submission" date="2022-06" db="EMBL/GenBank/DDBJ databases">
        <title>Uncovering the hologenomic basis of an extraordinary plant invasion.</title>
        <authorList>
            <person name="Bieker V.C."/>
            <person name="Martin M.D."/>
            <person name="Gilbert T."/>
            <person name="Hodgins K."/>
            <person name="Battlay P."/>
            <person name="Petersen B."/>
            <person name="Wilson J."/>
        </authorList>
    </citation>
    <scope>NUCLEOTIDE SEQUENCE</scope>
    <source>
        <strain evidence="2">AA19_3_7</strain>
        <tissue evidence="2">Leaf</tissue>
    </source>
</reference>
<keyword evidence="3" id="KW-1185">Reference proteome</keyword>
<proteinExistence type="predicted"/>
<gene>
    <name evidence="2" type="ORF">M8C21_032941</name>
</gene>
<dbReference type="Proteomes" id="UP001206925">
    <property type="component" value="Unassembled WGS sequence"/>
</dbReference>
<organism evidence="2 3">
    <name type="scientific">Ambrosia artemisiifolia</name>
    <name type="common">Common ragweed</name>
    <dbReference type="NCBI Taxonomy" id="4212"/>
    <lineage>
        <taxon>Eukaryota</taxon>
        <taxon>Viridiplantae</taxon>
        <taxon>Streptophyta</taxon>
        <taxon>Embryophyta</taxon>
        <taxon>Tracheophyta</taxon>
        <taxon>Spermatophyta</taxon>
        <taxon>Magnoliopsida</taxon>
        <taxon>eudicotyledons</taxon>
        <taxon>Gunneridae</taxon>
        <taxon>Pentapetalae</taxon>
        <taxon>asterids</taxon>
        <taxon>campanulids</taxon>
        <taxon>Asterales</taxon>
        <taxon>Asteraceae</taxon>
        <taxon>Asteroideae</taxon>
        <taxon>Heliantheae alliance</taxon>
        <taxon>Heliantheae</taxon>
        <taxon>Ambrosia</taxon>
    </lineage>
</organism>
<accession>A0AAD5C5L7</accession>
<evidence type="ECO:0000313" key="2">
    <source>
        <dbReference type="EMBL" id="KAI7734451.1"/>
    </source>
</evidence>
<evidence type="ECO:0000313" key="3">
    <source>
        <dbReference type="Proteomes" id="UP001206925"/>
    </source>
</evidence>
<name>A0AAD5C5L7_AMBAR</name>
<dbReference type="EMBL" id="JAMZMK010009727">
    <property type="protein sequence ID" value="KAI7734451.1"/>
    <property type="molecule type" value="Genomic_DNA"/>
</dbReference>
<comment type="caution">
    <text evidence="2">The sequence shown here is derived from an EMBL/GenBank/DDBJ whole genome shotgun (WGS) entry which is preliminary data.</text>
</comment>
<sequence>MMEQNGGAGDCAPKHEGESKPIREQASVMADKIIKCLMLHNMLSLVDMGIRLSWGVWKKIAGIGDEEYHLFDRDCCSVVEEEENEEIKEENSVDHLCRPDFPESYIQLITLRVIGVSVKLMESKIVMLDNELEEERRIIRILKQGTRIFKINYKALDDAISNQVSEMPKN</sequence>
<feature type="compositionally biased region" description="Basic and acidic residues" evidence="1">
    <location>
        <begin position="12"/>
        <end position="22"/>
    </location>
</feature>
<dbReference type="AlphaFoldDB" id="A0AAD5C5L7"/>